<dbReference type="GO" id="GO:0005524">
    <property type="term" value="F:ATP binding"/>
    <property type="evidence" value="ECO:0007669"/>
    <property type="project" value="UniProtKB-KW"/>
</dbReference>
<feature type="transmembrane region" description="Helical" evidence="9">
    <location>
        <begin position="125"/>
        <end position="145"/>
    </location>
</feature>
<evidence type="ECO:0000256" key="2">
    <source>
        <dbReference type="ARBA" id="ARBA00012438"/>
    </source>
</evidence>
<dbReference type="PANTHER" id="PTHR24421:SF10">
    <property type="entry name" value="NITRATE_NITRITE SENSOR PROTEIN NARQ"/>
    <property type="match status" value="1"/>
</dbReference>
<dbReference type="InterPro" id="IPR050482">
    <property type="entry name" value="Sensor_HK_TwoCompSys"/>
</dbReference>
<comment type="catalytic activity">
    <reaction evidence="1">
        <text>ATP + protein L-histidine = ADP + protein N-phospho-L-histidine.</text>
        <dbReference type="EC" id="2.7.13.3"/>
    </reaction>
</comment>
<feature type="transmembrane region" description="Helical" evidence="9">
    <location>
        <begin position="15"/>
        <end position="33"/>
    </location>
</feature>
<keyword evidence="5" id="KW-0547">Nucleotide-binding</keyword>
<evidence type="ECO:0000256" key="1">
    <source>
        <dbReference type="ARBA" id="ARBA00000085"/>
    </source>
</evidence>
<dbReference type="InterPro" id="IPR036890">
    <property type="entry name" value="HATPase_C_sf"/>
</dbReference>
<keyword evidence="9" id="KW-0812">Transmembrane</keyword>
<dbReference type="Gene3D" id="1.20.5.1930">
    <property type="match status" value="1"/>
</dbReference>
<keyword evidence="6" id="KW-0418">Kinase</keyword>
<feature type="transmembrane region" description="Helical" evidence="9">
    <location>
        <begin position="101"/>
        <end position="119"/>
    </location>
</feature>
<dbReference type="GO" id="GO:0016020">
    <property type="term" value="C:membrane"/>
    <property type="evidence" value="ECO:0007669"/>
    <property type="project" value="InterPro"/>
</dbReference>
<dbReference type="GO" id="GO:0000155">
    <property type="term" value="F:phosphorelay sensor kinase activity"/>
    <property type="evidence" value="ECO:0007669"/>
    <property type="project" value="InterPro"/>
</dbReference>
<evidence type="ECO:0000259" key="12">
    <source>
        <dbReference type="Pfam" id="PF23539"/>
    </source>
</evidence>
<evidence type="ECO:0000313" key="13">
    <source>
        <dbReference type="EMBL" id="OLF14353.1"/>
    </source>
</evidence>
<evidence type="ECO:0000256" key="9">
    <source>
        <dbReference type="SAM" id="Phobius"/>
    </source>
</evidence>
<feature type="domain" description="Histidine kinase/HSP90-like ATPase" evidence="10">
    <location>
        <begin position="288"/>
        <end position="378"/>
    </location>
</feature>
<keyword evidence="9" id="KW-1133">Transmembrane helix</keyword>
<feature type="transmembrane region" description="Helical" evidence="9">
    <location>
        <begin position="70"/>
        <end position="89"/>
    </location>
</feature>
<keyword evidence="8" id="KW-0902">Two-component regulatory system</keyword>
<keyword evidence="9" id="KW-0472">Membrane</keyword>
<dbReference type="InterPro" id="IPR011712">
    <property type="entry name" value="Sig_transdc_His_kin_sub3_dim/P"/>
</dbReference>
<dbReference type="Pfam" id="PF07730">
    <property type="entry name" value="HisKA_3"/>
    <property type="match status" value="1"/>
</dbReference>
<proteinExistence type="predicted"/>
<dbReference type="Gene3D" id="3.30.565.10">
    <property type="entry name" value="Histidine kinase-like ATPase, C-terminal domain"/>
    <property type="match status" value="1"/>
</dbReference>
<sequence>MASPHPAAEWLSDGLLVLLPCLVAWVVTVAGGASGTDWRLFALAFAQSLALACCRRFPLAVLVVVTGIELVLAVSGQPIFVAVVVAVSGLGARGTARQQRIGVAFGLGVLVLILLRGLLTKDTNLLVDGLAFVVVTVIFLGFWLIGRLGAGQRRRIRDLHTYTRHLEAERELAAERERALLARELHDILNHSVTAMVLDADAAVDSGDSADARATLRRVAATGRDSLSELRRLLGVLRKAPPGADHDPLVVPPRLAQLDDLVASLPEGGPRVRLERHGDVRVLAASSELAAYRVVQESLTNVAKHAGQVDVAVSLTYSPEGLAVRVVNAPGPGTSAARDSGGLGLVGMRERVELVGGTFEAGRCPDGGFALTAFLPARSTS</sequence>
<accession>A0A7Z0WSW8</accession>
<dbReference type="EC" id="2.7.13.3" evidence="2"/>
<protein>
    <recommendedName>
        <fullName evidence="2">histidine kinase</fullName>
        <ecNumber evidence="2">2.7.13.3</ecNumber>
    </recommendedName>
</protein>
<dbReference type="Pfam" id="PF02518">
    <property type="entry name" value="HATPase_c"/>
    <property type="match status" value="1"/>
</dbReference>
<dbReference type="Pfam" id="PF23539">
    <property type="entry name" value="DUF7134"/>
    <property type="match status" value="1"/>
</dbReference>
<evidence type="ECO:0000256" key="8">
    <source>
        <dbReference type="ARBA" id="ARBA00023012"/>
    </source>
</evidence>
<dbReference type="Proteomes" id="UP000185696">
    <property type="component" value="Unassembled WGS sequence"/>
</dbReference>
<dbReference type="EMBL" id="MSIF01000001">
    <property type="protein sequence ID" value="OLF14353.1"/>
    <property type="molecule type" value="Genomic_DNA"/>
</dbReference>
<gene>
    <name evidence="13" type="ORF">BLA60_04285</name>
</gene>
<feature type="transmembrane region" description="Helical" evidence="9">
    <location>
        <begin position="40"/>
        <end position="64"/>
    </location>
</feature>
<name>A0A7Z0WSW8_9PSEU</name>
<keyword evidence="14" id="KW-1185">Reference proteome</keyword>
<feature type="domain" description="Signal transduction histidine kinase subgroup 3 dimerisation and phosphoacceptor" evidence="11">
    <location>
        <begin position="177"/>
        <end position="239"/>
    </location>
</feature>
<dbReference type="InterPro" id="IPR003594">
    <property type="entry name" value="HATPase_dom"/>
</dbReference>
<organism evidence="13 14">
    <name type="scientific">Actinophytocola xinjiangensis</name>
    <dbReference type="NCBI Taxonomy" id="485602"/>
    <lineage>
        <taxon>Bacteria</taxon>
        <taxon>Bacillati</taxon>
        <taxon>Actinomycetota</taxon>
        <taxon>Actinomycetes</taxon>
        <taxon>Pseudonocardiales</taxon>
        <taxon>Pseudonocardiaceae</taxon>
    </lineage>
</organism>
<evidence type="ECO:0000256" key="4">
    <source>
        <dbReference type="ARBA" id="ARBA00022679"/>
    </source>
</evidence>
<dbReference type="GO" id="GO:0046983">
    <property type="term" value="F:protein dimerization activity"/>
    <property type="evidence" value="ECO:0007669"/>
    <property type="project" value="InterPro"/>
</dbReference>
<evidence type="ECO:0000259" key="11">
    <source>
        <dbReference type="Pfam" id="PF07730"/>
    </source>
</evidence>
<evidence type="ECO:0000256" key="3">
    <source>
        <dbReference type="ARBA" id="ARBA00022553"/>
    </source>
</evidence>
<keyword evidence="7" id="KW-0067">ATP-binding</keyword>
<evidence type="ECO:0000256" key="5">
    <source>
        <dbReference type="ARBA" id="ARBA00022741"/>
    </source>
</evidence>
<dbReference type="SUPFAM" id="SSF55874">
    <property type="entry name" value="ATPase domain of HSP90 chaperone/DNA topoisomerase II/histidine kinase"/>
    <property type="match status" value="1"/>
</dbReference>
<evidence type="ECO:0000256" key="7">
    <source>
        <dbReference type="ARBA" id="ARBA00022840"/>
    </source>
</evidence>
<dbReference type="RefSeq" id="WP_075131301.1">
    <property type="nucleotide sequence ID" value="NZ_MSIF01000001.1"/>
</dbReference>
<reference evidence="13 14" key="1">
    <citation type="submission" date="2016-12" db="EMBL/GenBank/DDBJ databases">
        <title>The draft genome sequence of Actinophytocola xinjiangensis.</title>
        <authorList>
            <person name="Wang W."/>
            <person name="Yuan L."/>
        </authorList>
    </citation>
    <scope>NUCLEOTIDE SEQUENCE [LARGE SCALE GENOMIC DNA]</scope>
    <source>
        <strain evidence="13 14">CGMCC 4.4663</strain>
    </source>
</reference>
<evidence type="ECO:0000256" key="6">
    <source>
        <dbReference type="ARBA" id="ARBA00022777"/>
    </source>
</evidence>
<keyword evidence="3" id="KW-0597">Phosphoprotein</keyword>
<dbReference type="AlphaFoldDB" id="A0A7Z0WSW8"/>
<dbReference type="PANTHER" id="PTHR24421">
    <property type="entry name" value="NITRATE/NITRITE SENSOR PROTEIN NARX-RELATED"/>
    <property type="match status" value="1"/>
</dbReference>
<evidence type="ECO:0000313" key="14">
    <source>
        <dbReference type="Proteomes" id="UP000185696"/>
    </source>
</evidence>
<dbReference type="InterPro" id="IPR055558">
    <property type="entry name" value="DUF7134"/>
</dbReference>
<comment type="caution">
    <text evidence="13">The sequence shown here is derived from an EMBL/GenBank/DDBJ whole genome shotgun (WGS) entry which is preliminary data.</text>
</comment>
<keyword evidence="4" id="KW-0808">Transferase</keyword>
<feature type="domain" description="DUF7134" evidence="12">
    <location>
        <begin position="10"/>
        <end position="148"/>
    </location>
</feature>
<dbReference type="CDD" id="cd16917">
    <property type="entry name" value="HATPase_UhpB-NarQ-NarX-like"/>
    <property type="match status" value="1"/>
</dbReference>
<evidence type="ECO:0000259" key="10">
    <source>
        <dbReference type="Pfam" id="PF02518"/>
    </source>
</evidence>